<dbReference type="AlphaFoldDB" id="A0AAW5SBL8"/>
<evidence type="ECO:0000313" key="3">
    <source>
        <dbReference type="Proteomes" id="UP001207588"/>
    </source>
</evidence>
<keyword evidence="1" id="KW-0472">Membrane</keyword>
<organism evidence="2 3">
    <name type="scientific">Mycobacterium bouchedurhonense</name>
    <dbReference type="NCBI Taxonomy" id="701041"/>
    <lineage>
        <taxon>Bacteria</taxon>
        <taxon>Bacillati</taxon>
        <taxon>Actinomycetota</taxon>
        <taxon>Actinomycetes</taxon>
        <taxon>Mycobacteriales</taxon>
        <taxon>Mycobacteriaceae</taxon>
        <taxon>Mycobacterium</taxon>
        <taxon>Mycobacterium avium complex (MAC)</taxon>
    </lineage>
</organism>
<evidence type="ECO:0000313" key="2">
    <source>
        <dbReference type="EMBL" id="MCV6992121.1"/>
    </source>
</evidence>
<reference evidence="2" key="2">
    <citation type="journal article" date="2022" name="BMC Genomics">
        <title>Comparative genome analysis of mycobacteria focusing on tRNA and non-coding RNA.</title>
        <authorList>
            <person name="Behra P.R.K."/>
            <person name="Pettersson B.M.F."/>
            <person name="Ramesh M."/>
            <person name="Das S."/>
            <person name="Dasgupta S."/>
            <person name="Kirsebom L.A."/>
        </authorList>
    </citation>
    <scope>NUCLEOTIDE SEQUENCE</scope>
    <source>
        <strain evidence="2">DSM 45439</strain>
    </source>
</reference>
<comment type="caution">
    <text evidence="2">The sequence shown here is derived from an EMBL/GenBank/DDBJ whole genome shotgun (WGS) entry which is preliminary data.</text>
</comment>
<dbReference type="Proteomes" id="UP001207588">
    <property type="component" value="Unassembled WGS sequence"/>
</dbReference>
<feature type="transmembrane region" description="Helical" evidence="1">
    <location>
        <begin position="122"/>
        <end position="146"/>
    </location>
</feature>
<gene>
    <name evidence="2" type="ORF">H7I91_23090</name>
</gene>
<reference evidence="2" key="1">
    <citation type="submission" date="2020-07" db="EMBL/GenBank/DDBJ databases">
        <authorList>
            <person name="Pettersson B.M.F."/>
            <person name="Behra P.R.K."/>
            <person name="Ramesh M."/>
            <person name="Das S."/>
            <person name="Dasgupta S."/>
            <person name="Kirsebom L.A."/>
        </authorList>
    </citation>
    <scope>NUCLEOTIDE SEQUENCE</scope>
    <source>
        <strain evidence="2">DSM 45439</strain>
    </source>
</reference>
<sequence length="343" mass="37080">MGGRREADSERDALRAHVRMRVAFWQAQDRRSITAGPNWLWRGRLVAPLRLADLSAPTGELIARRRSTGMPTGAVFGVPGPRQARLPRWVTARRAAYWAIAAALLALAGRVCSRAADDRARVGVIAGWGALACASVALILAGLLVWARRDPLRLTAAQRREVNAARRVLDWNPLAGAGKITPGGAYLLEGIAVVSELIDSPAWALPGVDILRSRFDSDEEIFQIARAAHSLDVHEAATAQRAQLVTLTGIAEDAVGAQRHHLTDALLARLMVLHRCVATLDDLQQRARRISAETIDVDDRALFGAAAENELAAAALRDLNSDLLAMADGYDQAVVYARGASRR</sequence>
<keyword evidence="1" id="KW-1133">Transmembrane helix</keyword>
<feature type="transmembrane region" description="Helical" evidence="1">
    <location>
        <begin position="95"/>
        <end position="116"/>
    </location>
</feature>
<accession>A0AAW5SBL8</accession>
<evidence type="ECO:0000256" key="1">
    <source>
        <dbReference type="SAM" id="Phobius"/>
    </source>
</evidence>
<keyword evidence="1" id="KW-0812">Transmembrane</keyword>
<protein>
    <submittedName>
        <fullName evidence="2">Uncharacterized protein</fullName>
    </submittedName>
</protein>
<dbReference type="RefSeq" id="WP_139800137.1">
    <property type="nucleotide sequence ID" value="NZ_JACKTG010000080.1"/>
</dbReference>
<proteinExistence type="predicted"/>
<name>A0AAW5SBL8_MYCBC</name>
<dbReference type="EMBL" id="JACKTG010000080">
    <property type="protein sequence ID" value="MCV6992121.1"/>
    <property type="molecule type" value="Genomic_DNA"/>
</dbReference>